<dbReference type="AlphaFoldDB" id="A0A382ZAR2"/>
<evidence type="ECO:0000313" key="1">
    <source>
        <dbReference type="EMBL" id="SVD92563.1"/>
    </source>
</evidence>
<accession>A0A382ZAR2</accession>
<name>A0A382ZAR2_9ZZZZ</name>
<organism evidence="1">
    <name type="scientific">marine metagenome</name>
    <dbReference type="NCBI Taxonomy" id="408172"/>
    <lineage>
        <taxon>unclassified sequences</taxon>
        <taxon>metagenomes</taxon>
        <taxon>ecological metagenomes</taxon>
    </lineage>
</organism>
<proteinExistence type="predicted"/>
<gene>
    <name evidence="1" type="ORF">METZ01_LOCUS445417</name>
</gene>
<sequence length="145" mass="16162">VTSTRSVNRQTIAGGQLVLLAVLLISDQQISLANPEVSARMAVGVWRSLIAGGTNTFDFYGFPLTSGGQERYENFPLDQDPALRCEPPGMPRAFYYLSLMDFSFQDDTVRIRYETMDVIRTVHMYGMPLAPDATNTPDGYSVGRW</sequence>
<feature type="non-terminal residue" evidence="1">
    <location>
        <position position="145"/>
    </location>
</feature>
<reference evidence="1" key="1">
    <citation type="submission" date="2018-05" db="EMBL/GenBank/DDBJ databases">
        <authorList>
            <person name="Lanie J.A."/>
            <person name="Ng W.-L."/>
            <person name="Kazmierczak K.M."/>
            <person name="Andrzejewski T.M."/>
            <person name="Davidsen T.M."/>
            <person name="Wayne K.J."/>
            <person name="Tettelin H."/>
            <person name="Glass J.I."/>
            <person name="Rusch D."/>
            <person name="Podicherti R."/>
            <person name="Tsui H.-C.T."/>
            <person name="Winkler M.E."/>
        </authorList>
    </citation>
    <scope>NUCLEOTIDE SEQUENCE</scope>
</reference>
<protein>
    <submittedName>
        <fullName evidence="1">Uncharacterized protein</fullName>
    </submittedName>
</protein>
<dbReference type="EMBL" id="UINC01182380">
    <property type="protein sequence ID" value="SVD92563.1"/>
    <property type="molecule type" value="Genomic_DNA"/>
</dbReference>
<feature type="non-terminal residue" evidence="1">
    <location>
        <position position="1"/>
    </location>
</feature>